<feature type="region of interest" description="Disordered" evidence="6">
    <location>
        <begin position="1"/>
        <end position="38"/>
    </location>
</feature>
<comment type="caution">
    <text evidence="8">The sequence shown here is derived from an EMBL/GenBank/DDBJ whole genome shotgun (WGS) entry which is preliminary data.</text>
</comment>
<evidence type="ECO:0000256" key="3">
    <source>
        <dbReference type="ARBA" id="ARBA00023163"/>
    </source>
</evidence>
<feature type="short sequence motif" description="LXXLL motif" evidence="4">
    <location>
        <begin position="445"/>
        <end position="449"/>
    </location>
</feature>
<feature type="region of interest" description="Leucine repeat II (LRII)" evidence="4">
    <location>
        <begin position="395"/>
        <end position="427"/>
    </location>
</feature>
<dbReference type="PROSITE" id="PS50985">
    <property type="entry name" value="GRAS"/>
    <property type="match status" value="1"/>
</dbReference>
<feature type="domain" description="Transcriptional factor DELLA N-terminal" evidence="7">
    <location>
        <begin position="59"/>
        <end position="126"/>
    </location>
</feature>
<comment type="similarity">
    <text evidence="1 5">Belongs to the GRAS family. DELLA subfamily.</text>
</comment>
<dbReference type="GO" id="GO:0005634">
    <property type="term" value="C:nucleus"/>
    <property type="evidence" value="ECO:0007669"/>
    <property type="project" value="UniProtKB-SubCell"/>
</dbReference>
<reference evidence="8 9" key="1">
    <citation type="submission" date="2024-01" db="EMBL/GenBank/DDBJ databases">
        <title>Genome assemblies of Stephania.</title>
        <authorList>
            <person name="Yang L."/>
        </authorList>
    </citation>
    <scope>NUCLEOTIDE SEQUENCE [LARGE SCALE GENOMIC DNA]</scope>
    <source>
        <strain evidence="8">JXDWG</strain>
        <tissue evidence="8">Leaf</tissue>
    </source>
</reference>
<dbReference type="EMBL" id="JBBNAG010000007">
    <property type="protein sequence ID" value="KAK9118046.1"/>
    <property type="molecule type" value="Genomic_DNA"/>
</dbReference>
<keyword evidence="5" id="KW-0539">Nucleus</keyword>
<evidence type="ECO:0000313" key="8">
    <source>
        <dbReference type="EMBL" id="KAK9118046.1"/>
    </source>
</evidence>
<keyword evidence="5" id="KW-0939">Gibberellin signaling pathway</keyword>
<dbReference type="SMART" id="SM01129">
    <property type="entry name" value="DELLA"/>
    <property type="match status" value="1"/>
</dbReference>
<dbReference type="Proteomes" id="UP001419268">
    <property type="component" value="Unassembled WGS sequence"/>
</dbReference>
<evidence type="ECO:0000313" key="9">
    <source>
        <dbReference type="Proteomes" id="UP001419268"/>
    </source>
</evidence>
<dbReference type="PANTHER" id="PTHR31636">
    <property type="entry name" value="OSJNBA0084A10.13 PROTEIN-RELATED"/>
    <property type="match status" value="1"/>
</dbReference>
<feature type="compositionally biased region" description="Low complexity" evidence="6">
    <location>
        <begin position="29"/>
        <end position="38"/>
    </location>
</feature>
<evidence type="ECO:0000256" key="2">
    <source>
        <dbReference type="ARBA" id="ARBA00023015"/>
    </source>
</evidence>
<dbReference type="InterPro" id="IPR021914">
    <property type="entry name" value="TF_DELLA_N"/>
</dbReference>
<evidence type="ECO:0000256" key="6">
    <source>
        <dbReference type="SAM" id="MobiDB-lite"/>
    </source>
</evidence>
<feature type="short sequence motif" description="VHIID" evidence="4">
    <location>
        <begin position="341"/>
        <end position="345"/>
    </location>
</feature>
<name>A0AAP0NVH9_9MAGN</name>
<comment type="subcellular location">
    <subcellularLocation>
        <location evidence="5">Nucleus</location>
    </subcellularLocation>
</comment>
<dbReference type="InterPro" id="IPR038088">
    <property type="entry name" value="DELLA_N_sf"/>
</dbReference>
<evidence type="ECO:0000256" key="5">
    <source>
        <dbReference type="RuleBase" id="RU367159"/>
    </source>
</evidence>
<dbReference type="Pfam" id="PF12041">
    <property type="entry name" value="DELLA"/>
    <property type="match status" value="1"/>
</dbReference>
<evidence type="ECO:0000259" key="7">
    <source>
        <dbReference type="Pfam" id="PF12041"/>
    </source>
</evidence>
<sequence length="613" mass="66750">MDCNNNNNMMRKRRDRPLPANPTIPANPPANSVSSSSSSSMAAKKLWVEENQVRDAGMDELLAGLGYDVRSSDMAEVAQKIEQLDMVMGNGYVEEISNLSVDDAVYYNPSDLSSWLESMLSEINPPEFSSSTTTTTTTTTTDTFAFPRSAQIYDEPTSSNYDLSAIPGEIVYGERTKNKKTKYELNHHQHQQQQQQLVVPDSCSSSSTSAGVSQSGSLVVVVVDSQETGVRLVHTLMACAEAVQQNNLAVAEALASQIGPLAASQSGAMKKVANYFAEALASRIYQSNLTKSTLSVTNYSSFSSFSQILHQNFYRSCPYLQFAHLTSNQAILKAFVGEERVHVIDFGIKHGTQWPQLIQALALREGGPPTIRLTGIGRPDSGGSPGSAGLDPVREIGWKLAGFAEKLRVGFEFQGLVVESLADLDSETLRLREGEAVAVNSVFELHELLARPGSVEKVLGLVREVRPSVVTVVEQEADHNGPVFVDRFNEALHYYSTMFDSLESGGGGSDGQDLVMSEMYLGSQIFNVVACEGADRVERHETSDQWKTRFVSAGFEPVHLGSSGFNQASDLVSLFGNGDGYRVEEKNGCLTLGWYTRPLIATSAWQLGSNTKI</sequence>
<comment type="function">
    <text evidence="5">Transcriptional regulator that acts as a repressor of the gibberellin (GA) signaling pathway. Probably acts by participating in large multiprotein complexes that repress transcription of GA-inducible genes.</text>
</comment>
<dbReference type="AlphaFoldDB" id="A0AAP0NVH9"/>
<gene>
    <name evidence="8" type="ORF">Scep_016139</name>
</gene>
<dbReference type="InterPro" id="IPR005202">
    <property type="entry name" value="TF_GRAS"/>
</dbReference>
<keyword evidence="2 5" id="KW-0805">Transcription regulation</keyword>
<dbReference type="FunFam" id="1.10.10.1290:FF:000001">
    <property type="entry name" value="DELLA protein GAI"/>
    <property type="match status" value="1"/>
</dbReference>
<dbReference type="Pfam" id="PF03514">
    <property type="entry name" value="GRAS"/>
    <property type="match status" value="1"/>
</dbReference>
<evidence type="ECO:0000256" key="1">
    <source>
        <dbReference type="ARBA" id="ARBA00010273"/>
    </source>
</evidence>
<evidence type="ECO:0000256" key="4">
    <source>
        <dbReference type="PROSITE-ProRule" id="PRU01191"/>
    </source>
</evidence>
<keyword evidence="3 5" id="KW-0804">Transcription</keyword>
<comment type="domain">
    <text evidence="5">The DELLA motif is required for its GA-induced degradation.</text>
</comment>
<organism evidence="8 9">
    <name type="scientific">Stephania cephalantha</name>
    <dbReference type="NCBI Taxonomy" id="152367"/>
    <lineage>
        <taxon>Eukaryota</taxon>
        <taxon>Viridiplantae</taxon>
        <taxon>Streptophyta</taxon>
        <taxon>Embryophyta</taxon>
        <taxon>Tracheophyta</taxon>
        <taxon>Spermatophyta</taxon>
        <taxon>Magnoliopsida</taxon>
        <taxon>Ranunculales</taxon>
        <taxon>Menispermaceae</taxon>
        <taxon>Menispermoideae</taxon>
        <taxon>Cissampelideae</taxon>
        <taxon>Stephania</taxon>
    </lineage>
</organism>
<comment type="caution">
    <text evidence="4">Lacks conserved residue(s) required for the propagation of feature annotation.</text>
</comment>
<protein>
    <recommendedName>
        <fullName evidence="5">DELLA protein</fullName>
    </recommendedName>
</protein>
<accession>A0AAP0NVH9</accession>
<keyword evidence="9" id="KW-1185">Reference proteome</keyword>
<feature type="region of interest" description="SAW" evidence="4">
    <location>
        <begin position="530"/>
        <end position="606"/>
    </location>
</feature>
<feature type="region of interest" description="VHIID" evidence="4">
    <location>
        <begin position="310"/>
        <end position="375"/>
    </location>
</feature>
<dbReference type="GO" id="GO:0009740">
    <property type="term" value="P:gibberellic acid mediated signaling pathway"/>
    <property type="evidence" value="ECO:0007669"/>
    <property type="project" value="UniProtKB-UniRule"/>
</dbReference>
<dbReference type="Gene3D" id="1.10.10.1290">
    <property type="entry name" value="Transcriptional regulator DELLA, N-terminal domain"/>
    <property type="match status" value="1"/>
</dbReference>
<proteinExistence type="inferred from homology"/>
<feature type="compositionally biased region" description="Pro residues" evidence="6">
    <location>
        <begin position="19"/>
        <end position="28"/>
    </location>
</feature>